<sequence>MGIQTAVGVGATIKGPDVGIIQKKINIQYNKNSAFKAALDNSIKIYAPRRPLKVDNDCGNATITAIKTFQRIALKWHNPDGRVDVGGKTWRALNGNVEDAKHIVKKDGTYTSFSQFNYPKHTIGNSSSYTIYSIGCTLTSLTMAATAVGSSNEHWPEDLLPKDLTPVKANDILKKAGAFAKNSGEMVVKDGAAALGMVYEEYGRNNNLTKQDLLSLKTHLGKGYPVIAHVDYKKSATGDHWILIVRANADGTVSAIDPSGGGEIKLKTTPNENTRYQGDRAKEKSGVLFGYTGNQYKGVGPKTQSRQQKYIVVRFGLLSPVKSLYTPAPLQISMNRDCDLHYSNLGFGDFCLVSSWH</sequence>
<dbReference type="Gene3D" id="1.10.101.10">
    <property type="entry name" value="PGBD-like superfamily/PGBD"/>
    <property type="match status" value="1"/>
</dbReference>
<dbReference type="Gene3D" id="3.90.70.10">
    <property type="entry name" value="Cysteine proteinases"/>
    <property type="match status" value="1"/>
</dbReference>
<comment type="caution">
    <text evidence="2">The sequence shown here is derived from an EMBL/GenBank/DDBJ whole genome shotgun (WGS) entry which is preliminary data.</text>
</comment>
<accession>A0AA37T1K1</accession>
<name>A0AA37T1K1_9GAMM</name>
<feature type="domain" description="Peptidase C39-like" evidence="1">
    <location>
        <begin position="135"/>
        <end position="258"/>
    </location>
</feature>
<protein>
    <recommendedName>
        <fullName evidence="1">Peptidase C39-like domain-containing protein</fullName>
    </recommendedName>
</protein>
<dbReference type="AlphaFoldDB" id="A0AA37T1K1"/>
<evidence type="ECO:0000313" key="2">
    <source>
        <dbReference type="EMBL" id="GLS24354.1"/>
    </source>
</evidence>
<evidence type="ECO:0000313" key="3">
    <source>
        <dbReference type="Proteomes" id="UP001156870"/>
    </source>
</evidence>
<keyword evidence="3" id="KW-1185">Reference proteome</keyword>
<proteinExistence type="predicted"/>
<dbReference type="Proteomes" id="UP001156870">
    <property type="component" value="Unassembled WGS sequence"/>
</dbReference>
<dbReference type="InterPro" id="IPR039564">
    <property type="entry name" value="Peptidase_C39-like"/>
</dbReference>
<reference evidence="2 3" key="1">
    <citation type="journal article" date="2014" name="Int. J. Syst. Evol. Microbiol.">
        <title>Complete genome sequence of Corynebacterium casei LMG S-19264T (=DSM 44701T), isolated from a smear-ripened cheese.</title>
        <authorList>
            <consortium name="US DOE Joint Genome Institute (JGI-PGF)"/>
            <person name="Walter F."/>
            <person name="Albersmeier A."/>
            <person name="Kalinowski J."/>
            <person name="Ruckert C."/>
        </authorList>
    </citation>
    <scope>NUCLEOTIDE SEQUENCE [LARGE SCALE GENOMIC DNA]</scope>
    <source>
        <strain evidence="2 3">NBRC 110095</strain>
    </source>
</reference>
<gene>
    <name evidence="2" type="ORF">GCM10007877_00650</name>
</gene>
<dbReference type="EMBL" id="BSPD01000002">
    <property type="protein sequence ID" value="GLS24354.1"/>
    <property type="molecule type" value="Genomic_DNA"/>
</dbReference>
<evidence type="ECO:0000259" key="1">
    <source>
        <dbReference type="Pfam" id="PF13529"/>
    </source>
</evidence>
<dbReference type="RefSeq" id="WP_232594858.1">
    <property type="nucleotide sequence ID" value="NZ_BSPD01000002.1"/>
</dbReference>
<organism evidence="2 3">
    <name type="scientific">Marinibactrum halimedae</name>
    <dbReference type="NCBI Taxonomy" id="1444977"/>
    <lineage>
        <taxon>Bacteria</taxon>
        <taxon>Pseudomonadati</taxon>
        <taxon>Pseudomonadota</taxon>
        <taxon>Gammaproteobacteria</taxon>
        <taxon>Cellvibrionales</taxon>
        <taxon>Cellvibrionaceae</taxon>
        <taxon>Marinibactrum</taxon>
    </lineage>
</organism>
<dbReference type="Pfam" id="PF13529">
    <property type="entry name" value="Peptidase_C39_2"/>
    <property type="match status" value="1"/>
</dbReference>
<dbReference type="InterPro" id="IPR036366">
    <property type="entry name" value="PGBDSf"/>
</dbReference>